<evidence type="ECO:0000256" key="1">
    <source>
        <dbReference type="ARBA" id="ARBA00007169"/>
    </source>
</evidence>
<comment type="similarity">
    <text evidence="1">Belongs to the thioesterase family.</text>
</comment>
<dbReference type="InterPro" id="IPR029058">
    <property type="entry name" value="AB_hydrolase_fold"/>
</dbReference>
<evidence type="ECO:0000313" key="3">
    <source>
        <dbReference type="EMBL" id="NEA89429.1"/>
    </source>
</evidence>
<dbReference type="AlphaFoldDB" id="A0A6G3R109"/>
<gene>
    <name evidence="3" type="ORF">G3I53_26130</name>
</gene>
<dbReference type="EMBL" id="JAAGMD010000725">
    <property type="protein sequence ID" value="NEA89429.1"/>
    <property type="molecule type" value="Genomic_DNA"/>
</dbReference>
<sequence length="264" mass="29229">MSDRPRRSRWLLRPPDPESARRIFCLPYSGGGASMYRNWPRHIGDTEVCAVQLPGRENRMREKPHDTYPALAADLIEGIAEYLDRPFGFFGHCGSALAAYETAAQLAARGGPVPEIVFISSQVAPHDGPFGTFFGMSDAQLAEELRALGRSMGSEPPPDMIDLTLELMRTDMAANAVYHLDQPPRLPCRIAAIGWSEDPSITPAMMTGWDRCGQTTFHTLPGGHYQFLHAPAELVRLLDWTVTEPDLSRDDHLAGTSTTDRRTP</sequence>
<accession>A0A6G3R109</accession>
<dbReference type="PANTHER" id="PTHR11487">
    <property type="entry name" value="THIOESTERASE"/>
    <property type="match status" value="1"/>
</dbReference>
<dbReference type="PANTHER" id="PTHR11487:SF0">
    <property type="entry name" value="S-ACYL FATTY ACID SYNTHASE THIOESTERASE, MEDIUM CHAIN"/>
    <property type="match status" value="1"/>
</dbReference>
<proteinExistence type="inferred from homology"/>
<dbReference type="SUPFAM" id="SSF53474">
    <property type="entry name" value="alpha/beta-Hydrolases"/>
    <property type="match status" value="1"/>
</dbReference>
<comment type="caution">
    <text evidence="3">The sequence shown here is derived from an EMBL/GenBank/DDBJ whole genome shotgun (WGS) entry which is preliminary data.</text>
</comment>
<dbReference type="InterPro" id="IPR012223">
    <property type="entry name" value="TEII"/>
</dbReference>
<name>A0A6G3R109_9ACTN</name>
<dbReference type="InterPro" id="IPR001031">
    <property type="entry name" value="Thioesterase"/>
</dbReference>
<dbReference type="Gene3D" id="3.40.50.1820">
    <property type="entry name" value="alpha/beta hydrolase"/>
    <property type="match status" value="1"/>
</dbReference>
<evidence type="ECO:0000259" key="2">
    <source>
        <dbReference type="Pfam" id="PF00975"/>
    </source>
</evidence>
<dbReference type="RefSeq" id="WP_164336759.1">
    <property type="nucleotide sequence ID" value="NZ_JAAGMD010000725.1"/>
</dbReference>
<organism evidence="3">
    <name type="scientific">Streptomyces sp. SID14436</name>
    <dbReference type="NCBI Taxonomy" id="2706070"/>
    <lineage>
        <taxon>Bacteria</taxon>
        <taxon>Bacillati</taxon>
        <taxon>Actinomycetota</taxon>
        <taxon>Actinomycetes</taxon>
        <taxon>Kitasatosporales</taxon>
        <taxon>Streptomycetaceae</taxon>
        <taxon>Streptomyces</taxon>
    </lineage>
</organism>
<dbReference type="Pfam" id="PF00975">
    <property type="entry name" value="Thioesterase"/>
    <property type="match status" value="1"/>
</dbReference>
<protein>
    <submittedName>
        <fullName evidence="3">Thioesterase</fullName>
    </submittedName>
</protein>
<reference evidence="3" key="1">
    <citation type="submission" date="2020-01" db="EMBL/GenBank/DDBJ databases">
        <title>Insect and environment-associated Actinomycetes.</title>
        <authorList>
            <person name="Currrie C."/>
            <person name="Chevrette M."/>
            <person name="Carlson C."/>
            <person name="Stubbendieck R."/>
            <person name="Wendt-Pienkowski E."/>
        </authorList>
    </citation>
    <scope>NUCLEOTIDE SEQUENCE</scope>
    <source>
        <strain evidence="3">SID14436</strain>
    </source>
</reference>
<dbReference type="GO" id="GO:0008610">
    <property type="term" value="P:lipid biosynthetic process"/>
    <property type="evidence" value="ECO:0007669"/>
    <property type="project" value="TreeGrafter"/>
</dbReference>
<feature type="domain" description="Thioesterase" evidence="2">
    <location>
        <begin position="22"/>
        <end position="236"/>
    </location>
</feature>